<name>A0A1I4C6P0_9ACTN</name>
<evidence type="ECO:0000256" key="1">
    <source>
        <dbReference type="SAM" id="MobiDB-lite"/>
    </source>
</evidence>
<accession>A0A1I4C6P0</accession>
<gene>
    <name evidence="2" type="ORF">SAMN04488085_103341</name>
</gene>
<dbReference type="EMBL" id="FOSW01000003">
    <property type="protein sequence ID" value="SFK76047.1"/>
    <property type="molecule type" value="Genomic_DNA"/>
</dbReference>
<dbReference type="AlphaFoldDB" id="A0A1I4C6P0"/>
<dbReference type="Proteomes" id="UP000199152">
    <property type="component" value="Unassembled WGS sequence"/>
</dbReference>
<feature type="region of interest" description="Disordered" evidence="1">
    <location>
        <begin position="1"/>
        <end position="24"/>
    </location>
</feature>
<evidence type="ECO:0000313" key="3">
    <source>
        <dbReference type="Proteomes" id="UP000199152"/>
    </source>
</evidence>
<evidence type="ECO:0000313" key="2">
    <source>
        <dbReference type="EMBL" id="SFK76047.1"/>
    </source>
</evidence>
<protein>
    <submittedName>
        <fullName evidence="2">Uncharacterized protein</fullName>
    </submittedName>
</protein>
<sequence length="94" mass="9866">MPVQRLLGPAGAHPRDGAVEGVDEADALGDVRPLRYVGRMADDGVPTVDAVLMSLRTVTDDGHRGGLDEVITAFGFDRSEVELEFEAEGATGTA</sequence>
<reference evidence="2 3" key="1">
    <citation type="submission" date="2016-10" db="EMBL/GenBank/DDBJ databases">
        <authorList>
            <person name="de Groot N.N."/>
        </authorList>
    </citation>
    <scope>NUCLEOTIDE SEQUENCE [LARGE SCALE GENOMIC DNA]</scope>
    <source>
        <strain evidence="2 3">DSM 45317</strain>
    </source>
</reference>
<organism evidence="2 3">
    <name type="scientific">Geodermatophilus ruber</name>
    <dbReference type="NCBI Taxonomy" id="504800"/>
    <lineage>
        <taxon>Bacteria</taxon>
        <taxon>Bacillati</taxon>
        <taxon>Actinomycetota</taxon>
        <taxon>Actinomycetes</taxon>
        <taxon>Geodermatophilales</taxon>
        <taxon>Geodermatophilaceae</taxon>
        <taxon>Geodermatophilus</taxon>
    </lineage>
</organism>
<dbReference type="InParanoid" id="A0A1I4C6P0"/>
<keyword evidence="3" id="KW-1185">Reference proteome</keyword>
<proteinExistence type="predicted"/>